<dbReference type="PANTHER" id="PTHR11610">
    <property type="entry name" value="LIPASE"/>
    <property type="match status" value="1"/>
</dbReference>
<dbReference type="PRINTS" id="PR00821">
    <property type="entry name" value="TAGLIPASE"/>
</dbReference>
<dbReference type="GO" id="GO:0016042">
    <property type="term" value="P:lipid catabolic process"/>
    <property type="evidence" value="ECO:0007669"/>
    <property type="project" value="TreeGrafter"/>
</dbReference>
<keyword evidence="6" id="KW-0732">Signal</keyword>
<evidence type="ECO:0000256" key="6">
    <source>
        <dbReference type="SAM" id="SignalP"/>
    </source>
</evidence>
<evidence type="ECO:0000313" key="9">
    <source>
        <dbReference type="Proteomes" id="UP001378592"/>
    </source>
</evidence>
<comment type="subcellular location">
    <subcellularLocation>
        <location evidence="1">Secreted</location>
    </subcellularLocation>
</comment>
<evidence type="ECO:0000256" key="3">
    <source>
        <dbReference type="ARBA" id="ARBA00022525"/>
    </source>
</evidence>
<dbReference type="Proteomes" id="UP001378592">
    <property type="component" value="Unassembled WGS sequence"/>
</dbReference>
<proteinExistence type="inferred from homology"/>
<gene>
    <name evidence="8" type="ORF">R5R35_002303</name>
</gene>
<evidence type="ECO:0000256" key="1">
    <source>
        <dbReference type="ARBA" id="ARBA00004613"/>
    </source>
</evidence>
<comment type="similarity">
    <text evidence="2 5">Belongs to the AB hydrolase superfamily. Lipase family.</text>
</comment>
<name>A0AAN9VQN7_9ORTH</name>
<accession>A0AAN9VQN7</accession>
<protein>
    <recommendedName>
        <fullName evidence="7">Lipase domain-containing protein</fullName>
    </recommendedName>
</protein>
<evidence type="ECO:0000259" key="7">
    <source>
        <dbReference type="Pfam" id="PF00151"/>
    </source>
</evidence>
<evidence type="ECO:0000256" key="5">
    <source>
        <dbReference type="RuleBase" id="RU004262"/>
    </source>
</evidence>
<dbReference type="PRINTS" id="PR00823">
    <property type="entry name" value="PANCLIPASE"/>
</dbReference>
<dbReference type="InterPro" id="IPR033906">
    <property type="entry name" value="Lipase_N"/>
</dbReference>
<feature type="signal peptide" evidence="6">
    <location>
        <begin position="1"/>
        <end position="20"/>
    </location>
</feature>
<feature type="chain" id="PRO_5043023757" description="Lipase domain-containing protein" evidence="6">
    <location>
        <begin position="21"/>
        <end position="401"/>
    </location>
</feature>
<organism evidence="8 9">
    <name type="scientific">Gryllus longicercus</name>
    <dbReference type="NCBI Taxonomy" id="2509291"/>
    <lineage>
        <taxon>Eukaryota</taxon>
        <taxon>Metazoa</taxon>
        <taxon>Ecdysozoa</taxon>
        <taxon>Arthropoda</taxon>
        <taxon>Hexapoda</taxon>
        <taxon>Insecta</taxon>
        <taxon>Pterygota</taxon>
        <taxon>Neoptera</taxon>
        <taxon>Polyneoptera</taxon>
        <taxon>Orthoptera</taxon>
        <taxon>Ensifera</taxon>
        <taxon>Gryllidea</taxon>
        <taxon>Grylloidea</taxon>
        <taxon>Gryllidae</taxon>
        <taxon>Gryllinae</taxon>
        <taxon>Gryllus</taxon>
    </lineage>
</organism>
<reference evidence="8 9" key="1">
    <citation type="submission" date="2024-03" db="EMBL/GenBank/DDBJ databases">
        <title>The genome assembly and annotation of the cricket Gryllus longicercus Weissman &amp; Gray.</title>
        <authorList>
            <person name="Szrajer S."/>
            <person name="Gray D."/>
            <person name="Ylla G."/>
        </authorList>
    </citation>
    <scope>NUCLEOTIDE SEQUENCE [LARGE SCALE GENOMIC DNA]</scope>
    <source>
        <strain evidence="8">DAG 2021-001</strain>
        <tissue evidence="8">Whole body minus gut</tissue>
    </source>
</reference>
<sequence>MATLAAALTALWALAHAATAAEEVCYPPLGCFSTAEPWTSPTRPMPAPDSPDSIRTTFFLYTRDRPATFTATTVPETSLKGSDFNPKRPTVFIVHGFLEQAEKRWMEDMKDALLNRADVNVILTDWARGSFEFLNYLQAASNTRIVGAQIARLIHQLESDLGVRPEDVHIVGFSLGGQVAAYAGKAVRGLGKITALDPAQPGFEGYADAVHLTRDDAAFVEVLHTSGRPFVPLGGYGMIAPHGHVDYYINNGAYQPGCILPLTLPKLPQTLEDLVNVPVDVVETVVACDHERAHEVYTQVLQSTSCIFWGHPVGVSPKEVGKPCSDSSCVRLSYGSSLSLRAGSYIVPTTASAPFCIADAAREAEEAREARAKLFDLNGSILAPLLQAVEAVGDALTGFLG</sequence>
<dbReference type="InterPro" id="IPR013818">
    <property type="entry name" value="Lipase"/>
</dbReference>
<feature type="domain" description="Lipase" evidence="7">
    <location>
        <begin position="23"/>
        <end position="332"/>
    </location>
</feature>
<dbReference type="Gene3D" id="3.40.50.1820">
    <property type="entry name" value="alpha/beta hydrolase"/>
    <property type="match status" value="1"/>
</dbReference>
<dbReference type="GO" id="GO:0004806">
    <property type="term" value="F:triacylglycerol lipase activity"/>
    <property type="evidence" value="ECO:0007669"/>
    <property type="project" value="InterPro"/>
</dbReference>
<dbReference type="EMBL" id="JAZDUA010000073">
    <property type="protein sequence ID" value="KAK7869530.1"/>
    <property type="molecule type" value="Genomic_DNA"/>
</dbReference>
<dbReference type="AlphaFoldDB" id="A0AAN9VQN7"/>
<evidence type="ECO:0000256" key="2">
    <source>
        <dbReference type="ARBA" id="ARBA00010701"/>
    </source>
</evidence>
<evidence type="ECO:0000313" key="8">
    <source>
        <dbReference type="EMBL" id="KAK7869530.1"/>
    </source>
</evidence>
<dbReference type="GO" id="GO:0005615">
    <property type="term" value="C:extracellular space"/>
    <property type="evidence" value="ECO:0007669"/>
    <property type="project" value="TreeGrafter"/>
</dbReference>
<dbReference type="InterPro" id="IPR029058">
    <property type="entry name" value="AB_hydrolase_fold"/>
</dbReference>
<dbReference type="SUPFAM" id="SSF53474">
    <property type="entry name" value="alpha/beta-Hydrolases"/>
    <property type="match status" value="1"/>
</dbReference>
<dbReference type="InterPro" id="IPR002331">
    <property type="entry name" value="Lipase_panc"/>
</dbReference>
<evidence type="ECO:0000256" key="4">
    <source>
        <dbReference type="ARBA" id="ARBA00023157"/>
    </source>
</evidence>
<dbReference type="Pfam" id="PF00151">
    <property type="entry name" value="Lipase"/>
    <property type="match status" value="1"/>
</dbReference>
<dbReference type="CDD" id="cd00707">
    <property type="entry name" value="Pancreat_lipase_like"/>
    <property type="match status" value="1"/>
</dbReference>
<keyword evidence="3" id="KW-0964">Secreted</keyword>
<keyword evidence="9" id="KW-1185">Reference proteome</keyword>
<dbReference type="InterPro" id="IPR000734">
    <property type="entry name" value="TAG_lipase"/>
</dbReference>
<keyword evidence="4" id="KW-1015">Disulfide bond</keyword>
<comment type="caution">
    <text evidence="8">The sequence shown here is derived from an EMBL/GenBank/DDBJ whole genome shotgun (WGS) entry which is preliminary data.</text>
</comment>